<proteinExistence type="predicted"/>
<gene>
    <name evidence="1" type="ORF">METZ01_LOCUS441138</name>
</gene>
<evidence type="ECO:0008006" key="2">
    <source>
        <dbReference type="Google" id="ProtNLM"/>
    </source>
</evidence>
<feature type="non-terminal residue" evidence="1">
    <location>
        <position position="61"/>
    </location>
</feature>
<sequence>VIGLVCEGRCGGFWFSKKDLKKLHDRRIGDGRALLDIETAEGVRLYRNVDHVCPTCTITTL</sequence>
<dbReference type="AlphaFoldDB" id="A0A382YYG0"/>
<feature type="non-terminal residue" evidence="1">
    <location>
        <position position="1"/>
    </location>
</feature>
<accession>A0A382YYG0</accession>
<protein>
    <recommendedName>
        <fullName evidence="2">Transcription factor zinc-finger domain-containing protein</fullName>
    </recommendedName>
</protein>
<organism evidence="1">
    <name type="scientific">marine metagenome</name>
    <dbReference type="NCBI Taxonomy" id="408172"/>
    <lineage>
        <taxon>unclassified sequences</taxon>
        <taxon>metagenomes</taxon>
        <taxon>ecological metagenomes</taxon>
    </lineage>
</organism>
<name>A0A382YYG0_9ZZZZ</name>
<dbReference type="EMBL" id="UINC01179551">
    <property type="protein sequence ID" value="SVD88284.1"/>
    <property type="molecule type" value="Genomic_DNA"/>
</dbReference>
<reference evidence="1" key="1">
    <citation type="submission" date="2018-05" db="EMBL/GenBank/DDBJ databases">
        <authorList>
            <person name="Lanie J.A."/>
            <person name="Ng W.-L."/>
            <person name="Kazmierczak K.M."/>
            <person name="Andrzejewski T.M."/>
            <person name="Davidsen T.M."/>
            <person name="Wayne K.J."/>
            <person name="Tettelin H."/>
            <person name="Glass J.I."/>
            <person name="Rusch D."/>
            <person name="Podicherti R."/>
            <person name="Tsui H.-C.T."/>
            <person name="Winkler M.E."/>
        </authorList>
    </citation>
    <scope>NUCLEOTIDE SEQUENCE</scope>
</reference>
<evidence type="ECO:0000313" key="1">
    <source>
        <dbReference type="EMBL" id="SVD88284.1"/>
    </source>
</evidence>